<evidence type="ECO:0000313" key="1">
    <source>
        <dbReference type="EMBL" id="GAG40184.1"/>
    </source>
</evidence>
<feature type="non-terminal residue" evidence="1">
    <location>
        <position position="33"/>
    </location>
</feature>
<name>X0XAG0_9ZZZZ</name>
<reference evidence="1" key="1">
    <citation type="journal article" date="2014" name="Front. Microbiol.">
        <title>High frequency of phylogenetically diverse reductive dehalogenase-homologous genes in deep subseafloor sedimentary metagenomes.</title>
        <authorList>
            <person name="Kawai M."/>
            <person name="Futagami T."/>
            <person name="Toyoda A."/>
            <person name="Takaki Y."/>
            <person name="Nishi S."/>
            <person name="Hori S."/>
            <person name="Arai W."/>
            <person name="Tsubouchi T."/>
            <person name="Morono Y."/>
            <person name="Uchiyama I."/>
            <person name="Ito T."/>
            <person name="Fujiyama A."/>
            <person name="Inagaki F."/>
            <person name="Takami H."/>
        </authorList>
    </citation>
    <scope>NUCLEOTIDE SEQUENCE</scope>
    <source>
        <strain evidence="1">Expedition CK06-06</strain>
    </source>
</reference>
<dbReference type="AlphaFoldDB" id="X0XAG0"/>
<proteinExistence type="predicted"/>
<comment type="caution">
    <text evidence="1">The sequence shown here is derived from an EMBL/GenBank/DDBJ whole genome shotgun (WGS) entry which is preliminary data.</text>
</comment>
<gene>
    <name evidence="1" type="ORF">S01H1_65857</name>
</gene>
<dbReference type="EMBL" id="BARS01043506">
    <property type="protein sequence ID" value="GAG40184.1"/>
    <property type="molecule type" value="Genomic_DNA"/>
</dbReference>
<accession>X0XAG0</accession>
<sequence length="33" mass="3674">MFEKRAQFNLINVEALNAPAFMVKAASEADSFI</sequence>
<protein>
    <submittedName>
        <fullName evidence="1">Uncharacterized protein</fullName>
    </submittedName>
</protein>
<organism evidence="1">
    <name type="scientific">marine sediment metagenome</name>
    <dbReference type="NCBI Taxonomy" id="412755"/>
    <lineage>
        <taxon>unclassified sequences</taxon>
        <taxon>metagenomes</taxon>
        <taxon>ecological metagenomes</taxon>
    </lineage>
</organism>